<organism evidence="3">
    <name type="scientific">Timema californicum</name>
    <name type="common">California timema</name>
    <name type="synonym">Walking stick</name>
    <dbReference type="NCBI Taxonomy" id="61474"/>
    <lineage>
        <taxon>Eukaryota</taxon>
        <taxon>Metazoa</taxon>
        <taxon>Ecdysozoa</taxon>
        <taxon>Arthropoda</taxon>
        <taxon>Hexapoda</taxon>
        <taxon>Insecta</taxon>
        <taxon>Pterygota</taxon>
        <taxon>Neoptera</taxon>
        <taxon>Polyneoptera</taxon>
        <taxon>Phasmatodea</taxon>
        <taxon>Timematodea</taxon>
        <taxon>Timematoidea</taxon>
        <taxon>Timematidae</taxon>
        <taxon>Timema</taxon>
    </lineage>
</organism>
<dbReference type="GO" id="GO:0005634">
    <property type="term" value="C:nucleus"/>
    <property type="evidence" value="ECO:0007669"/>
    <property type="project" value="InterPro"/>
</dbReference>
<dbReference type="InterPro" id="IPR037231">
    <property type="entry name" value="NAP-like_sf"/>
</dbReference>
<sequence>MASLVLTDSSQLTSDSHNLGDPASQSTSIRWKEGNDLYKTGKERTPGKGKKRSLEQKSFFNWFTDHADPSADDIAEVIKDDMWPNPLQYYLVPDIEMENGVDGDEDARCVPDPNCPEKVLNSSVPKSHRIGLLLASVQLRNKAC</sequence>
<evidence type="ECO:0000256" key="1">
    <source>
        <dbReference type="ARBA" id="ARBA00009947"/>
    </source>
</evidence>
<feature type="compositionally biased region" description="Polar residues" evidence="2">
    <location>
        <begin position="1"/>
        <end position="29"/>
    </location>
</feature>
<feature type="region of interest" description="Disordered" evidence="2">
    <location>
        <begin position="1"/>
        <end position="52"/>
    </location>
</feature>
<dbReference type="Gene3D" id="3.30.1120.90">
    <property type="entry name" value="Nucleosome assembly protein"/>
    <property type="match status" value="1"/>
</dbReference>
<comment type="similarity">
    <text evidence="1">Belongs to the nucleosome assembly protein (NAP) family.</text>
</comment>
<evidence type="ECO:0000256" key="2">
    <source>
        <dbReference type="SAM" id="MobiDB-lite"/>
    </source>
</evidence>
<proteinExistence type="inferred from homology"/>
<name>A0A7R9P7M2_TIMCA</name>
<dbReference type="EMBL" id="OE181189">
    <property type="protein sequence ID" value="CAD7572710.1"/>
    <property type="molecule type" value="Genomic_DNA"/>
</dbReference>
<dbReference type="PANTHER" id="PTHR11875">
    <property type="entry name" value="TESTIS-SPECIFIC Y-ENCODED PROTEIN"/>
    <property type="match status" value="1"/>
</dbReference>
<feature type="compositionally biased region" description="Basic and acidic residues" evidence="2">
    <location>
        <begin position="30"/>
        <end position="46"/>
    </location>
</feature>
<accession>A0A7R9P7M2</accession>
<gene>
    <name evidence="3" type="ORF">TCMB3V08_LOCUS5354</name>
</gene>
<dbReference type="AlphaFoldDB" id="A0A7R9P7M2"/>
<dbReference type="InterPro" id="IPR002164">
    <property type="entry name" value="NAP_family"/>
</dbReference>
<dbReference type="SUPFAM" id="SSF143113">
    <property type="entry name" value="NAP-like"/>
    <property type="match status" value="1"/>
</dbReference>
<evidence type="ECO:0000313" key="3">
    <source>
        <dbReference type="EMBL" id="CAD7572710.1"/>
    </source>
</evidence>
<dbReference type="GO" id="GO:0006334">
    <property type="term" value="P:nucleosome assembly"/>
    <property type="evidence" value="ECO:0007669"/>
    <property type="project" value="InterPro"/>
</dbReference>
<protein>
    <submittedName>
        <fullName evidence="3">(California timema) hypothetical protein</fullName>
    </submittedName>
</protein>
<reference evidence="3" key="1">
    <citation type="submission" date="2020-11" db="EMBL/GenBank/DDBJ databases">
        <authorList>
            <person name="Tran Van P."/>
        </authorList>
    </citation>
    <scope>NUCLEOTIDE SEQUENCE</scope>
</reference>